<dbReference type="STRING" id="796620.VIBC2010_08603"/>
<comment type="caution">
    <text evidence="1">The sequence shown here is derived from an EMBL/GenBank/DDBJ whole genome shotgun (WGS) entry which is preliminary data.</text>
</comment>
<proteinExistence type="predicted"/>
<name>E3BEH7_9VIBR</name>
<gene>
    <name evidence="1" type="ORF">VIBC2010_08603</name>
</gene>
<evidence type="ECO:0000313" key="1">
    <source>
        <dbReference type="EMBL" id="EFP98594.1"/>
    </source>
</evidence>
<dbReference type="OrthoDB" id="5909978at2"/>
<evidence type="ECO:0000313" key="2">
    <source>
        <dbReference type="Proteomes" id="UP000002943"/>
    </source>
</evidence>
<keyword evidence="2" id="KW-1185">Reference proteome</keyword>
<dbReference type="RefSeq" id="WP_009599266.1">
    <property type="nucleotide sequence ID" value="NZ_AEIU01000002.1"/>
</dbReference>
<dbReference type="AlphaFoldDB" id="E3BEH7"/>
<organism evidence="1 2">
    <name type="scientific">Vibrio caribbeanicus ATCC BAA-2122</name>
    <dbReference type="NCBI Taxonomy" id="796620"/>
    <lineage>
        <taxon>Bacteria</taxon>
        <taxon>Pseudomonadati</taxon>
        <taxon>Pseudomonadota</taxon>
        <taxon>Gammaproteobacteria</taxon>
        <taxon>Vibrionales</taxon>
        <taxon>Vibrionaceae</taxon>
        <taxon>Vibrio</taxon>
    </lineage>
</organism>
<reference evidence="1 2" key="1">
    <citation type="journal article" date="2012" name="Int. J. Syst. Evol. Microbiol.">
        <title>Vibrio caribbeanicus sp. nov., isolated from the marine sponge Scleritoderma cyanea.</title>
        <authorList>
            <person name="Hoffmann M."/>
            <person name="Monday S.R."/>
            <person name="Allard M.W."/>
            <person name="Strain E.A."/>
            <person name="Whittaker P."/>
            <person name="Naum M."/>
            <person name="McCarthy P.J."/>
            <person name="Lopez J.V."/>
            <person name="Fischer M."/>
            <person name="Brown E.W."/>
        </authorList>
    </citation>
    <scope>NUCLEOTIDE SEQUENCE [LARGE SCALE GENOMIC DNA]</scope>
    <source>
        <strain evidence="1 2">ATCC BAA-2122</strain>
    </source>
</reference>
<dbReference type="Proteomes" id="UP000002943">
    <property type="component" value="Unassembled WGS sequence"/>
</dbReference>
<sequence length="99" mass="11274">MKIGNDACKARQLALWERATAPISSSNNLVRVDYFAALFSLNSTLWHRSESCILKSLGYIENITEKNTGNIVKRENIFLDNFDVILNLIINKEELIKSD</sequence>
<protein>
    <submittedName>
        <fullName evidence="1">Uncharacterized protein</fullName>
    </submittedName>
</protein>
<accession>E3BEH7</accession>
<dbReference type="EMBL" id="AEIU01000002">
    <property type="protein sequence ID" value="EFP98594.1"/>
    <property type="molecule type" value="Genomic_DNA"/>
</dbReference>